<evidence type="ECO:0000256" key="8">
    <source>
        <dbReference type="PIRSR" id="PIRSR602401-1"/>
    </source>
</evidence>
<evidence type="ECO:0000256" key="7">
    <source>
        <dbReference type="ARBA" id="ARBA00023033"/>
    </source>
</evidence>
<dbReference type="GO" id="GO:0004497">
    <property type="term" value="F:monooxygenase activity"/>
    <property type="evidence" value="ECO:0007669"/>
    <property type="project" value="UniProtKB-KW"/>
</dbReference>
<comment type="cofactor">
    <cofactor evidence="1 8">
        <name>heme</name>
        <dbReference type="ChEBI" id="CHEBI:30413"/>
    </cofactor>
</comment>
<dbReference type="Pfam" id="PF00067">
    <property type="entry name" value="p450"/>
    <property type="match status" value="1"/>
</dbReference>
<evidence type="ECO:0000256" key="3">
    <source>
        <dbReference type="ARBA" id="ARBA00022617"/>
    </source>
</evidence>
<dbReference type="Proteomes" id="UP001219518">
    <property type="component" value="Unassembled WGS sequence"/>
</dbReference>
<dbReference type="InterPro" id="IPR050479">
    <property type="entry name" value="CYP11_CYP27_families"/>
</dbReference>
<dbReference type="CDD" id="cd11054">
    <property type="entry name" value="CYP24A1-like"/>
    <property type="match status" value="1"/>
</dbReference>
<organism evidence="10 11">
    <name type="scientific">Frankliniella fusca</name>
    <dbReference type="NCBI Taxonomy" id="407009"/>
    <lineage>
        <taxon>Eukaryota</taxon>
        <taxon>Metazoa</taxon>
        <taxon>Ecdysozoa</taxon>
        <taxon>Arthropoda</taxon>
        <taxon>Hexapoda</taxon>
        <taxon>Insecta</taxon>
        <taxon>Pterygota</taxon>
        <taxon>Neoptera</taxon>
        <taxon>Paraneoptera</taxon>
        <taxon>Thysanoptera</taxon>
        <taxon>Terebrantia</taxon>
        <taxon>Thripoidea</taxon>
        <taxon>Thripidae</taxon>
        <taxon>Frankliniella</taxon>
    </lineage>
</organism>
<evidence type="ECO:0000256" key="2">
    <source>
        <dbReference type="ARBA" id="ARBA00010617"/>
    </source>
</evidence>
<dbReference type="InterPro" id="IPR017972">
    <property type="entry name" value="Cyt_P450_CS"/>
</dbReference>
<proteinExistence type="inferred from homology"/>
<feature type="binding site" description="axial binding residue" evidence="8">
    <location>
        <position position="440"/>
    </location>
    <ligand>
        <name>heme</name>
        <dbReference type="ChEBI" id="CHEBI:30413"/>
    </ligand>
    <ligandPart>
        <name>Fe</name>
        <dbReference type="ChEBI" id="CHEBI:18248"/>
    </ligandPart>
</feature>
<evidence type="ECO:0000256" key="1">
    <source>
        <dbReference type="ARBA" id="ARBA00001971"/>
    </source>
</evidence>
<keyword evidence="3 8" id="KW-0349">Heme</keyword>
<gene>
    <name evidence="10" type="ORF">KUF71_015344</name>
</gene>
<dbReference type="PROSITE" id="PS00086">
    <property type="entry name" value="CYTOCHROME_P450"/>
    <property type="match status" value="1"/>
</dbReference>
<dbReference type="Gene3D" id="1.10.630.10">
    <property type="entry name" value="Cytochrome P450"/>
    <property type="match status" value="1"/>
</dbReference>
<protein>
    <submittedName>
        <fullName evidence="10">Cytochrome P450 12a5, mitochondrial</fullName>
    </submittedName>
</protein>
<evidence type="ECO:0000256" key="4">
    <source>
        <dbReference type="ARBA" id="ARBA00022723"/>
    </source>
</evidence>
<comment type="caution">
    <text evidence="10">The sequence shown here is derived from an EMBL/GenBank/DDBJ whole genome shotgun (WGS) entry which is preliminary data.</text>
</comment>
<dbReference type="PRINTS" id="PR00385">
    <property type="entry name" value="P450"/>
</dbReference>
<keyword evidence="7 9" id="KW-0503">Monooxygenase</keyword>
<evidence type="ECO:0000256" key="5">
    <source>
        <dbReference type="ARBA" id="ARBA00023002"/>
    </source>
</evidence>
<accession>A0AAE1HTE9</accession>
<name>A0AAE1HTE9_9NEOP</name>
<dbReference type="GO" id="GO:0016705">
    <property type="term" value="F:oxidoreductase activity, acting on paired donors, with incorporation or reduction of molecular oxygen"/>
    <property type="evidence" value="ECO:0007669"/>
    <property type="project" value="InterPro"/>
</dbReference>
<dbReference type="PRINTS" id="PR00463">
    <property type="entry name" value="EP450I"/>
</dbReference>
<dbReference type="SUPFAM" id="SSF48264">
    <property type="entry name" value="Cytochrome P450"/>
    <property type="match status" value="1"/>
</dbReference>
<sequence length="488" mass="55727">MTSSIRQTLCRVPVRFRSATAGPATTLDIDVDHWDRSKSYAEIPGPKPLPIVGNSWRFIPGIGEYANIQLHELFKAMKEKYGPICKLAGMPGRPDMLIVYDANSAQKLRALQNRRDQIGVTLTLSVTPKRRSEGGRQGKEWQEFRSSVNQVMMQPRNMFHYIGPVDQVSQEFIERMKSIRLANGQMPPNFSTELGCWTMESVCFLALDTRIGLFNNSTPPADATTMFNAVKGVFDGMYDLDIKPSLWKIAYKYVNKAMERLKNMPKEDLHEQQRSVLENLLLQTDDPNKAVAMSMDMLMAGVDTTAAVMSTILYQLANNPKKQERLQQELDEVIPDKSKPISKEQLEKLKYLRACIKETMRVMPIIAANFRDTGNDVVLGGYQVPKGTVTAMPTNELFMDEEYFPRAKEFLPERWLSDNKELKTNHPFAYVPFGFGPRMCVGKRFASLELELLTAKIFRNFSLEWHHPPAKTEFYIVLKFITPLQFTN</sequence>
<dbReference type="PANTHER" id="PTHR24279">
    <property type="entry name" value="CYTOCHROME P450"/>
    <property type="match status" value="1"/>
</dbReference>
<keyword evidence="6 8" id="KW-0408">Iron</keyword>
<evidence type="ECO:0000256" key="6">
    <source>
        <dbReference type="ARBA" id="ARBA00023004"/>
    </source>
</evidence>
<dbReference type="InterPro" id="IPR002401">
    <property type="entry name" value="Cyt_P450_E_grp-I"/>
</dbReference>
<keyword evidence="5 9" id="KW-0560">Oxidoreductase</keyword>
<dbReference type="InterPro" id="IPR001128">
    <property type="entry name" value="Cyt_P450"/>
</dbReference>
<dbReference type="AlphaFoldDB" id="A0AAE1HTE9"/>
<dbReference type="EMBL" id="JAHWGI010001278">
    <property type="protein sequence ID" value="KAK3927038.1"/>
    <property type="molecule type" value="Genomic_DNA"/>
</dbReference>
<dbReference type="PANTHER" id="PTHR24279:SF120">
    <property type="entry name" value="CYTOCHROME P450"/>
    <property type="match status" value="1"/>
</dbReference>
<reference evidence="10" key="2">
    <citation type="journal article" date="2023" name="BMC Genomics">
        <title>Pest status, molecular evolution, and epigenetic factors derived from the genome assembly of Frankliniella fusca, a thysanopteran phytovirus vector.</title>
        <authorList>
            <person name="Catto M.A."/>
            <person name="Labadie P.E."/>
            <person name="Jacobson A.L."/>
            <person name="Kennedy G.G."/>
            <person name="Srinivasan R."/>
            <person name="Hunt B.G."/>
        </authorList>
    </citation>
    <scope>NUCLEOTIDE SEQUENCE</scope>
    <source>
        <strain evidence="10">PL_HMW_Pooled</strain>
    </source>
</reference>
<dbReference type="GO" id="GO:0020037">
    <property type="term" value="F:heme binding"/>
    <property type="evidence" value="ECO:0007669"/>
    <property type="project" value="InterPro"/>
</dbReference>
<keyword evidence="11" id="KW-1185">Reference proteome</keyword>
<reference evidence="10" key="1">
    <citation type="submission" date="2021-07" db="EMBL/GenBank/DDBJ databases">
        <authorList>
            <person name="Catto M.A."/>
            <person name="Jacobson A."/>
            <person name="Kennedy G."/>
            <person name="Labadie P."/>
            <person name="Hunt B.G."/>
            <person name="Srinivasan R."/>
        </authorList>
    </citation>
    <scope>NUCLEOTIDE SEQUENCE</scope>
    <source>
        <strain evidence="10">PL_HMW_Pooled</strain>
        <tissue evidence="10">Head</tissue>
    </source>
</reference>
<evidence type="ECO:0000313" key="10">
    <source>
        <dbReference type="EMBL" id="KAK3927038.1"/>
    </source>
</evidence>
<keyword evidence="4 8" id="KW-0479">Metal-binding</keyword>
<dbReference type="InterPro" id="IPR036396">
    <property type="entry name" value="Cyt_P450_sf"/>
</dbReference>
<dbReference type="GO" id="GO:0005506">
    <property type="term" value="F:iron ion binding"/>
    <property type="evidence" value="ECO:0007669"/>
    <property type="project" value="InterPro"/>
</dbReference>
<evidence type="ECO:0000256" key="9">
    <source>
        <dbReference type="RuleBase" id="RU000461"/>
    </source>
</evidence>
<dbReference type="FunFam" id="1.10.630.10:FF:000006">
    <property type="entry name" value="Cytochrome P450 302a1, mitochondrial"/>
    <property type="match status" value="1"/>
</dbReference>
<comment type="similarity">
    <text evidence="2 9">Belongs to the cytochrome P450 family.</text>
</comment>
<evidence type="ECO:0000313" key="11">
    <source>
        <dbReference type="Proteomes" id="UP001219518"/>
    </source>
</evidence>